<organism evidence="1 2">
    <name type="scientific">Humisphaera borealis</name>
    <dbReference type="NCBI Taxonomy" id="2807512"/>
    <lineage>
        <taxon>Bacteria</taxon>
        <taxon>Pseudomonadati</taxon>
        <taxon>Planctomycetota</taxon>
        <taxon>Phycisphaerae</taxon>
        <taxon>Tepidisphaerales</taxon>
        <taxon>Tepidisphaeraceae</taxon>
        <taxon>Humisphaera</taxon>
    </lineage>
</organism>
<dbReference type="RefSeq" id="WP_206292898.1">
    <property type="nucleotide sequence ID" value="NZ_CP063458.1"/>
</dbReference>
<dbReference type="EMBL" id="CP063458">
    <property type="protein sequence ID" value="QOV89839.1"/>
    <property type="molecule type" value="Genomic_DNA"/>
</dbReference>
<dbReference type="SUPFAM" id="SSF53335">
    <property type="entry name" value="S-adenosyl-L-methionine-dependent methyltransferases"/>
    <property type="match status" value="1"/>
</dbReference>
<dbReference type="KEGG" id="hbs:IPV69_00240"/>
<dbReference type="InterPro" id="IPR029063">
    <property type="entry name" value="SAM-dependent_MTases_sf"/>
</dbReference>
<dbReference type="AlphaFoldDB" id="A0A7M2WWR8"/>
<gene>
    <name evidence="1" type="ORF">IPV69_00240</name>
</gene>
<dbReference type="Proteomes" id="UP000593765">
    <property type="component" value="Chromosome"/>
</dbReference>
<name>A0A7M2WWR8_9BACT</name>
<protein>
    <submittedName>
        <fullName evidence="1">Uncharacterized protein</fullName>
    </submittedName>
</protein>
<proteinExistence type="predicted"/>
<keyword evidence="2" id="KW-1185">Reference proteome</keyword>
<accession>A0A7M2WWR8</accession>
<dbReference type="Gene3D" id="3.40.50.150">
    <property type="entry name" value="Vaccinia Virus protein VP39"/>
    <property type="match status" value="1"/>
</dbReference>
<reference evidence="1 2" key="1">
    <citation type="submission" date="2020-10" db="EMBL/GenBank/DDBJ databases">
        <title>Wide distribution of Phycisphaera-like planctomycetes from WD2101 soil group in peatlands and genome analysis of the first cultivated representative.</title>
        <authorList>
            <person name="Dedysh S.N."/>
            <person name="Beletsky A.V."/>
            <person name="Ivanova A."/>
            <person name="Kulichevskaya I.S."/>
            <person name="Suzina N.E."/>
            <person name="Philippov D.A."/>
            <person name="Rakitin A.L."/>
            <person name="Mardanov A.V."/>
            <person name="Ravin N.V."/>
        </authorList>
    </citation>
    <scope>NUCLEOTIDE SEQUENCE [LARGE SCALE GENOMIC DNA]</scope>
    <source>
        <strain evidence="1 2">M1803</strain>
    </source>
</reference>
<sequence>MTNDTPSNFLARNQATYNRSTRDHWDHFADHRRQVTDLLAPGQLVTGGRLCVLGAGNCNDLELPHLLSIFDRITLVDIDAAALTAAAQRQNVESHERLVLRGGVDLTGASAAMADWPRRKPSGDELDRCLRSIATAPLPAVGGPFDMILSPCLLSQICLYATDALGSSHPRAADLRKAIRRQHLRQLVEWLSPGGTGILVVDLAQAAKVGSLLTSHADRLSEVASRTVGRAQHFPGLDPDTLRDELQNEPLLKGLLSDVRQTPPWMWTLGPKKSFLVYALRFRRSKAALL</sequence>
<evidence type="ECO:0000313" key="2">
    <source>
        <dbReference type="Proteomes" id="UP000593765"/>
    </source>
</evidence>
<evidence type="ECO:0000313" key="1">
    <source>
        <dbReference type="EMBL" id="QOV89839.1"/>
    </source>
</evidence>